<evidence type="ECO:0000256" key="5">
    <source>
        <dbReference type="PROSITE-ProRule" id="PRU00023"/>
    </source>
</evidence>
<feature type="region of interest" description="Disordered" evidence="6">
    <location>
        <begin position="971"/>
        <end position="1033"/>
    </location>
</feature>
<feature type="region of interest" description="Disordered" evidence="6">
    <location>
        <begin position="1"/>
        <end position="135"/>
    </location>
</feature>
<dbReference type="InterPro" id="IPR045863">
    <property type="entry name" value="CorA_TM1_TM2"/>
</dbReference>
<dbReference type="Gene3D" id="1.25.40.20">
    <property type="entry name" value="Ankyrin repeat-containing domain"/>
    <property type="match status" value="1"/>
</dbReference>
<dbReference type="SMART" id="SM00248">
    <property type="entry name" value="ANK"/>
    <property type="match status" value="2"/>
</dbReference>
<dbReference type="EMBL" id="MU857772">
    <property type="protein sequence ID" value="KAK4243895.1"/>
    <property type="molecule type" value="Genomic_DNA"/>
</dbReference>
<evidence type="ECO:0000256" key="2">
    <source>
        <dbReference type="ARBA" id="ARBA00022692"/>
    </source>
</evidence>
<dbReference type="SUPFAM" id="SSF144083">
    <property type="entry name" value="Magnesium transport protein CorA, transmembrane region"/>
    <property type="match status" value="1"/>
</dbReference>
<evidence type="ECO:0000256" key="7">
    <source>
        <dbReference type="SAM" id="Phobius"/>
    </source>
</evidence>
<feature type="compositionally biased region" description="Basic and acidic residues" evidence="6">
    <location>
        <begin position="1011"/>
        <end position="1020"/>
    </location>
</feature>
<name>A0AAN7CLC1_9PEZI</name>
<keyword evidence="5" id="KW-0040">ANK repeat</keyword>
<feature type="compositionally biased region" description="Polar residues" evidence="6">
    <location>
        <begin position="1302"/>
        <end position="1321"/>
    </location>
</feature>
<reference evidence="8" key="1">
    <citation type="journal article" date="2023" name="Mol. Phylogenet. Evol.">
        <title>Genome-scale phylogeny and comparative genomics of the fungal order Sordariales.</title>
        <authorList>
            <person name="Hensen N."/>
            <person name="Bonometti L."/>
            <person name="Westerberg I."/>
            <person name="Brannstrom I.O."/>
            <person name="Guillou S."/>
            <person name="Cros-Aarteil S."/>
            <person name="Calhoun S."/>
            <person name="Haridas S."/>
            <person name="Kuo A."/>
            <person name="Mondo S."/>
            <person name="Pangilinan J."/>
            <person name="Riley R."/>
            <person name="LaButti K."/>
            <person name="Andreopoulos B."/>
            <person name="Lipzen A."/>
            <person name="Chen C."/>
            <person name="Yan M."/>
            <person name="Daum C."/>
            <person name="Ng V."/>
            <person name="Clum A."/>
            <person name="Steindorff A."/>
            <person name="Ohm R.A."/>
            <person name="Martin F."/>
            <person name="Silar P."/>
            <person name="Natvig D.O."/>
            <person name="Lalanne C."/>
            <person name="Gautier V."/>
            <person name="Ament-Velasquez S.L."/>
            <person name="Kruys A."/>
            <person name="Hutchinson M.I."/>
            <person name="Powell A.J."/>
            <person name="Barry K."/>
            <person name="Miller A.N."/>
            <person name="Grigoriev I.V."/>
            <person name="Debuchy R."/>
            <person name="Gladieux P."/>
            <person name="Hiltunen Thoren M."/>
            <person name="Johannesson H."/>
        </authorList>
    </citation>
    <scope>NUCLEOTIDE SEQUENCE</scope>
    <source>
        <strain evidence="8">CBS 359.72</strain>
    </source>
</reference>
<dbReference type="InterPro" id="IPR002110">
    <property type="entry name" value="Ankyrin_rpt"/>
</dbReference>
<evidence type="ECO:0008006" key="10">
    <source>
        <dbReference type="Google" id="ProtNLM"/>
    </source>
</evidence>
<keyword evidence="4 7" id="KW-0472">Membrane</keyword>
<feature type="compositionally biased region" description="Basic and acidic residues" evidence="6">
    <location>
        <begin position="226"/>
        <end position="239"/>
    </location>
</feature>
<dbReference type="Pfam" id="PF01544">
    <property type="entry name" value="CorA"/>
    <property type="match status" value="1"/>
</dbReference>
<evidence type="ECO:0000256" key="4">
    <source>
        <dbReference type="ARBA" id="ARBA00023136"/>
    </source>
</evidence>
<feature type="transmembrane region" description="Helical" evidence="7">
    <location>
        <begin position="1428"/>
        <end position="1451"/>
    </location>
</feature>
<comment type="caution">
    <text evidence="8">The sequence shown here is derived from an EMBL/GenBank/DDBJ whole genome shotgun (WGS) entry which is preliminary data.</text>
</comment>
<feature type="compositionally biased region" description="Basic and acidic residues" evidence="6">
    <location>
        <begin position="262"/>
        <end position="273"/>
    </location>
</feature>
<feature type="region of interest" description="Disordered" evidence="6">
    <location>
        <begin position="1302"/>
        <end position="1328"/>
    </location>
</feature>
<evidence type="ECO:0000256" key="1">
    <source>
        <dbReference type="ARBA" id="ARBA00004141"/>
    </source>
</evidence>
<feature type="region of interest" description="Disordered" evidence="6">
    <location>
        <begin position="1740"/>
        <end position="1786"/>
    </location>
</feature>
<feature type="region of interest" description="Disordered" evidence="6">
    <location>
        <begin position="1663"/>
        <end position="1698"/>
    </location>
</feature>
<dbReference type="Gene3D" id="3.40.50.1820">
    <property type="entry name" value="alpha/beta hydrolase"/>
    <property type="match status" value="1"/>
</dbReference>
<dbReference type="InterPro" id="IPR029058">
    <property type="entry name" value="AB_hydrolase_fold"/>
</dbReference>
<dbReference type="Pfam" id="PF00023">
    <property type="entry name" value="Ank"/>
    <property type="match status" value="1"/>
</dbReference>
<keyword evidence="3 7" id="KW-1133">Transmembrane helix</keyword>
<feature type="repeat" description="ANK" evidence="5">
    <location>
        <begin position="626"/>
        <end position="659"/>
    </location>
</feature>
<keyword evidence="9" id="KW-1185">Reference proteome</keyword>
<dbReference type="GO" id="GO:0046873">
    <property type="term" value="F:metal ion transmembrane transporter activity"/>
    <property type="evidence" value="ECO:0007669"/>
    <property type="project" value="InterPro"/>
</dbReference>
<evidence type="ECO:0000313" key="9">
    <source>
        <dbReference type="Proteomes" id="UP001303647"/>
    </source>
</evidence>
<dbReference type="PROSITE" id="PS50088">
    <property type="entry name" value="ANK_REPEAT"/>
    <property type="match status" value="1"/>
</dbReference>
<feature type="transmembrane region" description="Helical" evidence="7">
    <location>
        <begin position="1637"/>
        <end position="1655"/>
    </location>
</feature>
<dbReference type="InterPro" id="IPR002523">
    <property type="entry name" value="MgTranspt_CorA/ZnTranspt_ZntB"/>
</dbReference>
<evidence type="ECO:0000256" key="3">
    <source>
        <dbReference type="ARBA" id="ARBA00022989"/>
    </source>
</evidence>
<protein>
    <recommendedName>
        <fullName evidence="10">Ankyrin repeat protein</fullName>
    </recommendedName>
</protein>
<dbReference type="SUPFAM" id="SSF53474">
    <property type="entry name" value="alpha/beta-Hydrolases"/>
    <property type="match status" value="1"/>
</dbReference>
<keyword evidence="2 7" id="KW-0812">Transmembrane</keyword>
<comment type="subcellular location">
    <subcellularLocation>
        <location evidence="1">Membrane</location>
        <topology evidence="1">Multi-pass membrane protein</topology>
    </subcellularLocation>
</comment>
<proteinExistence type="predicted"/>
<dbReference type="PANTHER" id="PTHR47685">
    <property type="entry name" value="MAGNESIUM TRANSPORT PROTEIN CORA"/>
    <property type="match status" value="1"/>
</dbReference>
<dbReference type="Gene3D" id="1.20.58.340">
    <property type="entry name" value="Magnesium transport protein CorA, transmembrane region"/>
    <property type="match status" value="1"/>
</dbReference>
<feature type="compositionally biased region" description="Basic and acidic residues" evidence="6">
    <location>
        <begin position="113"/>
        <end position="123"/>
    </location>
</feature>
<feature type="compositionally biased region" description="Basic and acidic residues" evidence="6">
    <location>
        <begin position="71"/>
        <end position="86"/>
    </location>
</feature>
<sequence>MDTSFSGTVDDRSRLQSCEGCEAQKRAPDEIATDGVGSPGALPPAPKPATTARPNGAEQINATQENTSTAKKAEGASRAQKAKENTQKLVAPFKLGLSKATGAGKTPGAPEQGKVDKKAEKAAKKTGVAKLKLDEPKDVTELRVTFQDEASSVPRVDVVAVHDIDETLQKAWVYRKRSKRRVNDPRGAFGSGAINSYDGERGVGTAGSPAPGRQKRIQTSPGGKKRTAEDSKHSIERWRLAISATSTVEEQPEETQLGEPSVPERELTERSFDSVEADNDYPFLSMLASVPEDEDGVPGSETSDIGFRQRRSRRKPSLLNDRRRPAGRISTIDEEARVPSIGEAGEGRPSNAEVLSDRQSSLDPGIERLGVNWLSDPEMLPREIPGARVMCYTYKSTENVASPSQYLAILAEDLIKRLVSKRTSDRIDYGRVPIVLVGLGFGALVVQEAAYRLNKQSDVPNPDTDISMVSGVILLDPPSPSPNKDVYPRSRSQEAKKTWTQDWLGKTRTNSATPATKIDTYYMWTNFIDIAKKRGFPVIWHYSVSTTSKPAPAFKSLDVSYLPKQSTTAHRLSRFEGPNDVDYRSILDNMKRSLIVKCATTKSEKLAPCLADFLREKFPVDMRDQRSQTALHLAIYAARVDAIQRLLYQGNASVTKKDWEGRSPLNIAVQEAAQKTRGLNEGPDPEVQKIYTQIIKLLMKSGAHVDDKDNDGKTPWAYADKEEHEWIRRLKDKHVVFGSSSTTSATTDSVRPPQSGSQREACDAFDMILAEVFLQKKRDRLSEAFNFDMTSVYDVIYKGSSGVSQILAASRPEQLTEDKVRCRWIHVPSNNEQWVHDLMVSMGIQDGSMSGQRHEGSRLIDRYMMPQARRYKHYRNTPKRTQPDTRQWGALLNNVDSASTVVFGSQDSLGSVPDFLSKQRVKVGKTPLVPEITRTESDAVVIFMPILGFEKHRHRKFLTQAFREADSALQIARARDSSPDARPSANAGSRKGNQTRTAETSDDGESSTEEESSRIYRDPSLKPVIQPRARQQIRKRREAQLLRGYLDSKHVRPVHCRRTLDQFSYYMLNSTEARDKSQVAYRWAKSPEVEAKNRPIIMVDQLWLWAFRDGTVITSSPNTWDAHEDFNLSNVVVKELRHNKDRPIIKSVEDLLHLILKTSVDFFRSKGPANCQFHECFQSSINGVSEQQGQLFEKFRNTTKRLHHGPLDPVERKKEIEFLFSLDEETELLVEIMDIQDELTIVKTILGQQQDVLEKLLRLYPKRNDEGADEEGIATVPGGLGKGELMVLQSLVQLLRDQTPPTESKASLTSISALKNASQGDTKPLPADEQEIGQLPKTLRLKGREKEVDQLKSTAPVKGNILQNRDLMYETIGIVENNIRIVTDMLAYAQKVESSLENLLDLKQKHANGWEARFAREGSEESQRQGNIILVFTLVTVVFLPLSFITSFFALNIDIFPMNPRTEEPLWPIGQVSGYLFGFSAVIFIPLIFLALYVNKLIANVKHIYKQLLTALREPEALLNHSVAGNADNHDSDDEKTYIERRTIHTHARTNHHGMSVARTRAEGFDGDNEASSSDDEGGSGRYAPMFGRYHFHRKIPLLRNLWEYRQYRERNSRQRDNRWRDTYIRSYPLQYYREKVNLWVVMILFTILAYFGSAKHERAKARYKRRVRTKVENSESSSEDSDGSSSPSEQHDKVARRDFGITVLKKKKRAKSLNSDYWKPSGLRLDMLEEDPTWDLERRSNQAWSIASSPGDRDNNSQEEARMDSGQSLDDRRAPTVHQRSRRVT</sequence>
<dbReference type="InterPro" id="IPR036770">
    <property type="entry name" value="Ankyrin_rpt-contain_sf"/>
</dbReference>
<accession>A0AAN7CLC1</accession>
<feature type="region of interest" description="Disordered" evidence="6">
    <location>
        <begin position="175"/>
        <end position="359"/>
    </location>
</feature>
<feature type="compositionally biased region" description="Polar residues" evidence="6">
    <location>
        <begin position="58"/>
        <end position="70"/>
    </location>
</feature>
<dbReference type="InterPro" id="IPR050829">
    <property type="entry name" value="CorA_MIT"/>
</dbReference>
<evidence type="ECO:0000256" key="6">
    <source>
        <dbReference type="SAM" id="MobiDB-lite"/>
    </source>
</evidence>
<dbReference type="Proteomes" id="UP001303647">
    <property type="component" value="Unassembled WGS sequence"/>
</dbReference>
<feature type="compositionally biased region" description="Basic and acidic residues" evidence="6">
    <location>
        <begin position="1752"/>
        <end position="1775"/>
    </location>
</feature>
<dbReference type="PANTHER" id="PTHR47685:SF1">
    <property type="entry name" value="MAGNESIUM TRANSPORT PROTEIN CORA"/>
    <property type="match status" value="1"/>
</dbReference>
<organism evidence="8 9">
    <name type="scientific">Corynascus novoguineensis</name>
    <dbReference type="NCBI Taxonomy" id="1126955"/>
    <lineage>
        <taxon>Eukaryota</taxon>
        <taxon>Fungi</taxon>
        <taxon>Dikarya</taxon>
        <taxon>Ascomycota</taxon>
        <taxon>Pezizomycotina</taxon>
        <taxon>Sordariomycetes</taxon>
        <taxon>Sordariomycetidae</taxon>
        <taxon>Sordariales</taxon>
        <taxon>Chaetomiaceae</taxon>
        <taxon>Corynascus</taxon>
    </lineage>
</organism>
<evidence type="ECO:0000313" key="8">
    <source>
        <dbReference type="EMBL" id="KAK4243895.1"/>
    </source>
</evidence>
<dbReference type="SUPFAM" id="SSF48403">
    <property type="entry name" value="Ankyrin repeat"/>
    <property type="match status" value="1"/>
</dbReference>
<feature type="transmembrane region" description="Helical" evidence="7">
    <location>
        <begin position="1472"/>
        <end position="1494"/>
    </location>
</feature>
<reference evidence="8" key="2">
    <citation type="submission" date="2023-05" db="EMBL/GenBank/DDBJ databases">
        <authorList>
            <consortium name="Lawrence Berkeley National Laboratory"/>
            <person name="Steindorff A."/>
            <person name="Hensen N."/>
            <person name="Bonometti L."/>
            <person name="Westerberg I."/>
            <person name="Brannstrom I.O."/>
            <person name="Guillou S."/>
            <person name="Cros-Aarteil S."/>
            <person name="Calhoun S."/>
            <person name="Haridas S."/>
            <person name="Kuo A."/>
            <person name="Mondo S."/>
            <person name="Pangilinan J."/>
            <person name="Riley R."/>
            <person name="Labutti K."/>
            <person name="Andreopoulos B."/>
            <person name="Lipzen A."/>
            <person name="Chen C."/>
            <person name="Yanf M."/>
            <person name="Daum C."/>
            <person name="Ng V."/>
            <person name="Clum A."/>
            <person name="Ohm R."/>
            <person name="Martin F."/>
            <person name="Silar P."/>
            <person name="Natvig D."/>
            <person name="Lalanne C."/>
            <person name="Gautier V."/>
            <person name="Ament-Velasquez S.L."/>
            <person name="Kruys A."/>
            <person name="Hutchinson M.I."/>
            <person name="Powell A.J."/>
            <person name="Barry K."/>
            <person name="Miller A.N."/>
            <person name="Grigoriev I.V."/>
            <person name="Debuchy R."/>
            <person name="Gladieux P."/>
            <person name="Thoren M.H."/>
            <person name="Johannesson H."/>
        </authorList>
    </citation>
    <scope>NUCLEOTIDE SEQUENCE</scope>
    <source>
        <strain evidence="8">CBS 359.72</strain>
    </source>
</reference>
<feature type="compositionally biased region" description="Acidic residues" evidence="6">
    <location>
        <begin position="1000"/>
        <end position="1010"/>
    </location>
</feature>
<dbReference type="GO" id="GO:0016020">
    <property type="term" value="C:membrane"/>
    <property type="evidence" value="ECO:0007669"/>
    <property type="project" value="UniProtKB-SubCell"/>
</dbReference>
<gene>
    <name evidence="8" type="ORF">C7999DRAFT_35750</name>
</gene>